<dbReference type="InterPro" id="IPR012349">
    <property type="entry name" value="Split_barrel_FMN-bd"/>
</dbReference>
<sequence length="192" mass="20671">MELDVSELSVQETYLRMVQMITPRPIAWVSTESKDGVANLAPFSFFSGIGANPPTLCFAPANNPDGSPKDTLENIRQTGQFAVNIVSEATAEAMHQSADPVAPEVDEFELVGVSGIRCVKIAVPRVEQAIATMECTLHSTIGLGTGPGGANLVIGNVVYFHLDDALADEKVLKTIGRVGRRHYTKIDQTFQL</sequence>
<dbReference type="SMART" id="SM00903">
    <property type="entry name" value="Flavin_Reduct"/>
    <property type="match status" value="1"/>
</dbReference>
<dbReference type="InterPro" id="IPR002563">
    <property type="entry name" value="Flavin_Rdtase-like_dom"/>
</dbReference>
<comment type="cofactor">
    <cofactor evidence="1">
        <name>FMN</name>
        <dbReference type="ChEBI" id="CHEBI:58210"/>
    </cofactor>
</comment>
<evidence type="ECO:0000256" key="1">
    <source>
        <dbReference type="ARBA" id="ARBA00001917"/>
    </source>
</evidence>
<gene>
    <name evidence="6" type="ORF">QTN89_17055</name>
</gene>
<evidence type="ECO:0000256" key="4">
    <source>
        <dbReference type="ARBA" id="ARBA00038054"/>
    </source>
</evidence>
<evidence type="ECO:0000256" key="3">
    <source>
        <dbReference type="ARBA" id="ARBA00022643"/>
    </source>
</evidence>
<dbReference type="SUPFAM" id="SSF50475">
    <property type="entry name" value="FMN-binding split barrel"/>
    <property type="match status" value="1"/>
</dbReference>
<keyword evidence="2" id="KW-0285">Flavoprotein</keyword>
<dbReference type="Gene3D" id="2.30.110.10">
    <property type="entry name" value="Electron Transport, Fmn-binding Protein, Chain A"/>
    <property type="match status" value="1"/>
</dbReference>
<proteinExistence type="inferred from homology"/>
<name>A0ABT7PKX4_9BACT</name>
<dbReference type="PANTHER" id="PTHR33798:SF5">
    <property type="entry name" value="FLAVIN REDUCTASE LIKE DOMAIN-CONTAINING PROTEIN"/>
    <property type="match status" value="1"/>
</dbReference>
<keyword evidence="6" id="KW-0560">Oxidoreductase</keyword>
<dbReference type="Pfam" id="PF01613">
    <property type="entry name" value="Flavin_Reduct"/>
    <property type="match status" value="1"/>
</dbReference>
<evidence type="ECO:0000259" key="5">
    <source>
        <dbReference type="SMART" id="SM00903"/>
    </source>
</evidence>
<feature type="domain" description="Flavin reductase like" evidence="5">
    <location>
        <begin position="20"/>
        <end position="183"/>
    </location>
</feature>
<evidence type="ECO:0000313" key="6">
    <source>
        <dbReference type="EMBL" id="MDM4017157.1"/>
    </source>
</evidence>
<dbReference type="EMBL" id="JASZZN010000012">
    <property type="protein sequence ID" value="MDM4017157.1"/>
    <property type="molecule type" value="Genomic_DNA"/>
</dbReference>
<dbReference type="GO" id="GO:0016491">
    <property type="term" value="F:oxidoreductase activity"/>
    <property type="evidence" value="ECO:0007669"/>
    <property type="project" value="UniProtKB-KW"/>
</dbReference>
<evidence type="ECO:0000256" key="2">
    <source>
        <dbReference type="ARBA" id="ARBA00022630"/>
    </source>
</evidence>
<keyword evidence="3" id="KW-0288">FMN</keyword>
<dbReference type="PANTHER" id="PTHR33798">
    <property type="entry name" value="FLAVOPROTEIN OXYGENASE"/>
    <property type="match status" value="1"/>
</dbReference>
<comment type="caution">
    <text evidence="6">The sequence shown here is derived from an EMBL/GenBank/DDBJ whole genome shotgun (WGS) entry which is preliminary data.</text>
</comment>
<comment type="similarity">
    <text evidence="4">Belongs to the flavoredoxin family.</text>
</comment>
<dbReference type="EC" id="1.5.1.-" evidence="6"/>
<reference evidence="6 7" key="1">
    <citation type="submission" date="2023-06" db="EMBL/GenBank/DDBJ databases">
        <title>Roseiconus lacunae JC819 isolated from Gulf of Mannar region, Tamil Nadu.</title>
        <authorList>
            <person name="Pk S."/>
            <person name="Ch S."/>
            <person name="Ch V.R."/>
        </authorList>
    </citation>
    <scope>NUCLEOTIDE SEQUENCE [LARGE SCALE GENOMIC DNA]</scope>
    <source>
        <strain evidence="6 7">JC819</strain>
    </source>
</reference>
<dbReference type="RefSeq" id="WP_289164631.1">
    <property type="nucleotide sequence ID" value="NZ_JASZZN010000012.1"/>
</dbReference>
<accession>A0ABT7PKX4</accession>
<protein>
    <submittedName>
        <fullName evidence="6">Flavin reductase family protein</fullName>
        <ecNumber evidence="6">1.5.1.-</ecNumber>
    </submittedName>
</protein>
<keyword evidence="7" id="KW-1185">Reference proteome</keyword>
<organism evidence="6 7">
    <name type="scientific">Roseiconus lacunae</name>
    <dbReference type="NCBI Taxonomy" id="2605694"/>
    <lineage>
        <taxon>Bacteria</taxon>
        <taxon>Pseudomonadati</taxon>
        <taxon>Planctomycetota</taxon>
        <taxon>Planctomycetia</taxon>
        <taxon>Pirellulales</taxon>
        <taxon>Pirellulaceae</taxon>
        <taxon>Roseiconus</taxon>
    </lineage>
</organism>
<dbReference type="Proteomes" id="UP001239462">
    <property type="component" value="Unassembled WGS sequence"/>
</dbReference>
<evidence type="ECO:0000313" key="7">
    <source>
        <dbReference type="Proteomes" id="UP001239462"/>
    </source>
</evidence>